<feature type="compositionally biased region" description="Polar residues" evidence="6">
    <location>
        <begin position="12"/>
        <end position="28"/>
    </location>
</feature>
<evidence type="ECO:0000256" key="3">
    <source>
        <dbReference type="ARBA" id="ARBA00022737"/>
    </source>
</evidence>
<dbReference type="InterPro" id="IPR032296">
    <property type="entry name" value="CEBP_ZZ"/>
</dbReference>
<comment type="subcellular location">
    <subcellularLocation>
        <location evidence="1">Cytoplasm</location>
    </subcellularLocation>
</comment>
<dbReference type="InterPro" id="IPR034819">
    <property type="entry name" value="CPEB"/>
</dbReference>
<dbReference type="Pfam" id="PF16366">
    <property type="entry name" value="CEBP_ZZ"/>
    <property type="match status" value="1"/>
</dbReference>
<evidence type="ECO:0000256" key="5">
    <source>
        <dbReference type="PROSITE-ProRule" id="PRU00176"/>
    </source>
</evidence>
<dbReference type="InterPro" id="IPR000504">
    <property type="entry name" value="RRM_dom"/>
</dbReference>
<feature type="region of interest" description="Disordered" evidence="6">
    <location>
        <begin position="1"/>
        <end position="53"/>
    </location>
</feature>
<gene>
    <name evidence="8" type="ORF">C0Q70_10068</name>
</gene>
<name>A0A2T7PBJ3_POMCA</name>
<dbReference type="PANTHER" id="PTHR12566:SF12">
    <property type="entry name" value="TRANSLATIONAL REGULATOR ORB2"/>
    <property type="match status" value="1"/>
</dbReference>
<keyword evidence="3" id="KW-0677">Repeat</keyword>
<dbReference type="GO" id="GO:2000766">
    <property type="term" value="P:negative regulation of cytoplasmic translation"/>
    <property type="evidence" value="ECO:0007669"/>
    <property type="project" value="TreeGrafter"/>
</dbReference>
<feature type="domain" description="RRM" evidence="7">
    <location>
        <begin position="481"/>
        <end position="559"/>
    </location>
</feature>
<dbReference type="Proteomes" id="UP000245119">
    <property type="component" value="Linkage Group LG5"/>
</dbReference>
<dbReference type="GO" id="GO:0005737">
    <property type="term" value="C:cytoplasm"/>
    <property type="evidence" value="ECO:0007669"/>
    <property type="project" value="UniProtKB-SubCell"/>
</dbReference>
<dbReference type="InterPro" id="IPR035979">
    <property type="entry name" value="RBD_domain_sf"/>
</dbReference>
<evidence type="ECO:0000256" key="1">
    <source>
        <dbReference type="ARBA" id="ARBA00004496"/>
    </source>
</evidence>
<protein>
    <recommendedName>
        <fullName evidence="7">RRM domain-containing protein</fullName>
    </recommendedName>
</protein>
<proteinExistence type="predicted"/>
<dbReference type="STRING" id="400727.A0A2T7PBJ3"/>
<keyword evidence="2" id="KW-0963">Cytoplasm</keyword>
<dbReference type="FunFam" id="3.30.70.330:FF:000009">
    <property type="entry name" value="cytoplasmic polyadenylation element-binding protein 2 isoform X1"/>
    <property type="match status" value="1"/>
</dbReference>
<feature type="compositionally biased region" description="Polar residues" evidence="6">
    <location>
        <begin position="37"/>
        <end position="46"/>
    </location>
</feature>
<dbReference type="PROSITE" id="PS50102">
    <property type="entry name" value="RRM"/>
    <property type="match status" value="2"/>
</dbReference>
<evidence type="ECO:0000259" key="7">
    <source>
        <dbReference type="PROSITE" id="PS50102"/>
    </source>
</evidence>
<evidence type="ECO:0000256" key="2">
    <source>
        <dbReference type="ARBA" id="ARBA00022490"/>
    </source>
</evidence>
<reference evidence="8 9" key="1">
    <citation type="submission" date="2018-04" db="EMBL/GenBank/DDBJ databases">
        <title>The genome of golden apple snail Pomacea canaliculata provides insight into stress tolerance and invasive adaptation.</title>
        <authorList>
            <person name="Liu C."/>
            <person name="Liu B."/>
            <person name="Ren Y."/>
            <person name="Zhang Y."/>
            <person name="Wang H."/>
            <person name="Li S."/>
            <person name="Jiang F."/>
            <person name="Yin L."/>
            <person name="Zhang G."/>
            <person name="Qian W."/>
            <person name="Fan W."/>
        </authorList>
    </citation>
    <scope>NUCLEOTIDE SEQUENCE [LARGE SCALE GENOMIC DNA]</scope>
    <source>
        <strain evidence="8">SZHN2017</strain>
        <tissue evidence="8">Muscle</tissue>
    </source>
</reference>
<evidence type="ECO:0000256" key="4">
    <source>
        <dbReference type="ARBA" id="ARBA00022884"/>
    </source>
</evidence>
<sequence length="630" mass="70486">MQDDTLLEKSSAKQTTLSPNPLQTNGTEQLEDESSKTMKNGLSVNSTEEKKSDILNSSPLHLGLSTADHTVPNVNVTPVSLSSSAGLDLNQWSSAPADDTFFQGFQSINGTVTFQQFPSAPNSVLGQSTPGFHSVSHVGVSGPHQQPSSARRAITAHHNFPQRQANIMLNNHPKSYQNWSSNAHQPPVTWPGQQGQATLCPWASMPPQHQRRSVPNVSTLTPLSMKKQSIQHQIQQHQHQQQTLLAPPKFRRSTSFPGQIHQATAGIKQLDLNTSDDVGIHREGLVTYQDRTGQFDTMKFPALENQLLDIMRTASMEHHSHEGFKSKIPYFSYLIEENHLLEDGSLDQTVPSLGTPPHSSPNSGMERIERYSRKVFVGGLPPDIDEEEITAAFRRFGPLVVDWPHKAESKSYFPPKGYCFLIFQDELSVQNLIDMCLVDEEKLYWCVSSPTMKDKPVQIRPWTLSDSDFVMDGSQPLDPRKTIFVGGVPRPLRAVELAMIMDRLYGGVCYAGIDTDPELKYPKGAGRVAFSNQQSYIAAISARFVQLQHGDIDKRVEVKPYVLDDQMCDECHGSRCAGKFAPFFCANVTCLQYYCEYCWAQIHSRPGREFHKPLVKEGADRPRAVPFRWC</sequence>
<dbReference type="SMART" id="SM00360">
    <property type="entry name" value="RRM"/>
    <property type="match status" value="2"/>
</dbReference>
<dbReference type="GO" id="GO:0005634">
    <property type="term" value="C:nucleus"/>
    <property type="evidence" value="ECO:0007669"/>
    <property type="project" value="TreeGrafter"/>
</dbReference>
<feature type="compositionally biased region" description="Basic and acidic residues" evidence="6">
    <location>
        <begin position="1"/>
        <end position="11"/>
    </location>
</feature>
<dbReference type="GO" id="GO:0045202">
    <property type="term" value="C:synapse"/>
    <property type="evidence" value="ECO:0007669"/>
    <property type="project" value="TreeGrafter"/>
</dbReference>
<dbReference type="CDD" id="cd12726">
    <property type="entry name" value="RRM2_CPEB2_like"/>
    <property type="match status" value="1"/>
</dbReference>
<evidence type="ECO:0000313" key="8">
    <source>
        <dbReference type="EMBL" id="PVD30793.1"/>
    </source>
</evidence>
<dbReference type="AlphaFoldDB" id="A0A2T7PBJ3"/>
<dbReference type="CDD" id="cd19757">
    <property type="entry name" value="Bbox1"/>
    <property type="match status" value="1"/>
</dbReference>
<dbReference type="SUPFAM" id="SSF54928">
    <property type="entry name" value="RNA-binding domain, RBD"/>
    <property type="match status" value="1"/>
</dbReference>
<dbReference type="Gene3D" id="4.10.640.40">
    <property type="entry name" value="Cytoplasmic polyadenylation element-binding protein, ZZ domain"/>
    <property type="match status" value="1"/>
</dbReference>
<accession>A0A2T7PBJ3</accession>
<dbReference type="Gene3D" id="3.30.70.330">
    <property type="match status" value="2"/>
</dbReference>
<dbReference type="OrthoDB" id="10033548at2759"/>
<dbReference type="Pfam" id="PF16367">
    <property type="entry name" value="RRM_7"/>
    <property type="match status" value="1"/>
</dbReference>
<dbReference type="InterPro" id="IPR012677">
    <property type="entry name" value="Nucleotide-bd_a/b_plait_sf"/>
</dbReference>
<evidence type="ECO:0000256" key="6">
    <source>
        <dbReference type="SAM" id="MobiDB-lite"/>
    </source>
</evidence>
<dbReference type="CDD" id="cd12724">
    <property type="entry name" value="RRM1_CPEB2_like"/>
    <property type="match status" value="1"/>
</dbReference>
<dbReference type="GO" id="GO:0000900">
    <property type="term" value="F:mRNA regulatory element binding translation repressor activity"/>
    <property type="evidence" value="ECO:0007669"/>
    <property type="project" value="TreeGrafter"/>
</dbReference>
<comment type="caution">
    <text evidence="8">The sequence shown here is derived from an EMBL/GenBank/DDBJ whole genome shotgun (WGS) entry which is preliminary data.</text>
</comment>
<dbReference type="PANTHER" id="PTHR12566">
    <property type="entry name" value="CYTOPLASMIC POLYADENYLATION ELEMENT BINDING PROTEIN CPEB"/>
    <property type="match status" value="1"/>
</dbReference>
<keyword evidence="9" id="KW-1185">Reference proteome</keyword>
<feature type="domain" description="RRM" evidence="7">
    <location>
        <begin position="373"/>
        <end position="460"/>
    </location>
</feature>
<dbReference type="FunFam" id="4.10.640.40:FF:000001">
    <property type="entry name" value="Cytoplasmic polyadenylation element-binding 2 isoform X2"/>
    <property type="match status" value="1"/>
</dbReference>
<organism evidence="8 9">
    <name type="scientific">Pomacea canaliculata</name>
    <name type="common">Golden apple snail</name>
    <dbReference type="NCBI Taxonomy" id="400727"/>
    <lineage>
        <taxon>Eukaryota</taxon>
        <taxon>Metazoa</taxon>
        <taxon>Spiralia</taxon>
        <taxon>Lophotrochozoa</taxon>
        <taxon>Mollusca</taxon>
        <taxon>Gastropoda</taxon>
        <taxon>Caenogastropoda</taxon>
        <taxon>Architaenioglossa</taxon>
        <taxon>Ampullarioidea</taxon>
        <taxon>Ampullariidae</taxon>
        <taxon>Pomacea</taxon>
    </lineage>
</organism>
<dbReference type="GO" id="GO:0008135">
    <property type="term" value="F:translation factor activity, RNA binding"/>
    <property type="evidence" value="ECO:0007669"/>
    <property type="project" value="TreeGrafter"/>
</dbReference>
<dbReference type="InterPro" id="IPR038446">
    <property type="entry name" value="CEBP_ZZ_sf"/>
</dbReference>
<dbReference type="EMBL" id="PZQS01000005">
    <property type="protein sequence ID" value="PVD30793.1"/>
    <property type="molecule type" value="Genomic_DNA"/>
</dbReference>
<dbReference type="GO" id="GO:0043022">
    <property type="term" value="F:ribosome binding"/>
    <property type="evidence" value="ECO:0007669"/>
    <property type="project" value="TreeGrafter"/>
</dbReference>
<evidence type="ECO:0000313" key="9">
    <source>
        <dbReference type="Proteomes" id="UP000245119"/>
    </source>
</evidence>
<dbReference type="GO" id="GO:0003730">
    <property type="term" value="F:mRNA 3'-UTR binding"/>
    <property type="evidence" value="ECO:0007669"/>
    <property type="project" value="InterPro"/>
</dbReference>
<dbReference type="GO" id="GO:0043005">
    <property type="term" value="C:neuron projection"/>
    <property type="evidence" value="ECO:0007669"/>
    <property type="project" value="TreeGrafter"/>
</dbReference>
<keyword evidence="4 5" id="KW-0694">RNA-binding</keyword>
<dbReference type="FunFam" id="3.30.70.330:FF:000008">
    <property type="entry name" value="Cytoplasmic polyadenylation element-binding 2 isoform X2"/>
    <property type="match status" value="1"/>
</dbReference>